<reference evidence="1 2" key="1">
    <citation type="submission" date="2019-12" db="EMBL/GenBank/DDBJ databases">
        <title>Spirosoma sp. HMF4905 genome sequencing and assembly.</title>
        <authorList>
            <person name="Kang H."/>
            <person name="Cha I."/>
            <person name="Kim H."/>
            <person name="Joh K."/>
        </authorList>
    </citation>
    <scope>NUCLEOTIDE SEQUENCE [LARGE SCALE GENOMIC DNA]</scope>
    <source>
        <strain evidence="1 2">HMF4905</strain>
    </source>
</reference>
<dbReference type="AlphaFoldDB" id="A0A7K1SNV1"/>
<dbReference type="Proteomes" id="UP000436006">
    <property type="component" value="Unassembled WGS sequence"/>
</dbReference>
<evidence type="ECO:0000313" key="1">
    <source>
        <dbReference type="EMBL" id="MVM35485.1"/>
    </source>
</evidence>
<name>A0A7K1SNV1_9BACT</name>
<protein>
    <submittedName>
        <fullName evidence="1">Uncharacterized protein</fullName>
    </submittedName>
</protein>
<sequence length="189" mass="21620">MSTTPAYIVFHQHEAIPMTQTLFTHDRLLTARKAAMSHVEKLLAELWQRGDYQTIIEVRLIETGTEPIPFDSPAIALVYQLTYSRKHNLTYPEAKAAFCAAMDQLHAEFLYYQANAYSMGFGYFRTEMELGENPRQTFCHLYEASGYTNVLSSQCEAYHTDTELPGMTLISYYEDQHDRAGLLVDELVG</sequence>
<comment type="caution">
    <text evidence="1">The sequence shown here is derived from an EMBL/GenBank/DDBJ whole genome shotgun (WGS) entry which is preliminary data.</text>
</comment>
<organism evidence="1 2">
    <name type="scientific">Spirosoma arboris</name>
    <dbReference type="NCBI Taxonomy" id="2682092"/>
    <lineage>
        <taxon>Bacteria</taxon>
        <taxon>Pseudomonadati</taxon>
        <taxon>Bacteroidota</taxon>
        <taxon>Cytophagia</taxon>
        <taxon>Cytophagales</taxon>
        <taxon>Cytophagaceae</taxon>
        <taxon>Spirosoma</taxon>
    </lineage>
</organism>
<evidence type="ECO:0000313" key="2">
    <source>
        <dbReference type="Proteomes" id="UP000436006"/>
    </source>
</evidence>
<gene>
    <name evidence="1" type="ORF">GO755_36020</name>
</gene>
<dbReference type="EMBL" id="WPIN01000023">
    <property type="protein sequence ID" value="MVM35485.1"/>
    <property type="molecule type" value="Genomic_DNA"/>
</dbReference>
<accession>A0A7K1SNV1</accession>
<dbReference type="RefSeq" id="WP_157590284.1">
    <property type="nucleotide sequence ID" value="NZ_WPIN01000023.1"/>
</dbReference>
<proteinExistence type="predicted"/>
<keyword evidence="2" id="KW-1185">Reference proteome</keyword>